<name>A0ABW6E224_9ACTN</name>
<evidence type="ECO:0000313" key="2">
    <source>
        <dbReference type="EMBL" id="MFD3959239.1"/>
    </source>
</evidence>
<evidence type="ECO:0000313" key="3">
    <source>
        <dbReference type="Proteomes" id="UP001598300"/>
    </source>
</evidence>
<protein>
    <submittedName>
        <fullName evidence="2">Sialidase family protein</fullName>
    </submittedName>
</protein>
<evidence type="ECO:0000259" key="1">
    <source>
        <dbReference type="Pfam" id="PF25852"/>
    </source>
</evidence>
<dbReference type="Proteomes" id="UP001598300">
    <property type="component" value="Unassembled WGS sequence"/>
</dbReference>
<accession>A0ABW6E224</accession>
<organism evidence="2 3">
    <name type="scientific">Streptomyces bacillaris</name>
    <dbReference type="NCBI Taxonomy" id="68179"/>
    <lineage>
        <taxon>Bacteria</taxon>
        <taxon>Bacillati</taxon>
        <taxon>Actinomycetota</taxon>
        <taxon>Actinomycetes</taxon>
        <taxon>Kitasatosporales</taxon>
        <taxon>Streptomycetaceae</taxon>
        <taxon>Streptomyces</taxon>
    </lineage>
</organism>
<dbReference type="InterPro" id="IPR015943">
    <property type="entry name" value="WD40/YVTN_repeat-like_dom_sf"/>
</dbReference>
<dbReference type="CDD" id="cd15482">
    <property type="entry name" value="Sialidase_non-viral"/>
    <property type="match status" value="1"/>
</dbReference>
<dbReference type="Pfam" id="PF25852">
    <property type="entry name" value="DUF6242_C"/>
    <property type="match status" value="1"/>
</dbReference>
<sequence length="112" mass="11747">MWAATGKGLERSTDGGRTFSTVPAAPALVAVDEPEAGLLVALAADGRVVSSPDGRTWTEHGRLPEGGDPTVLTAVTAQRLLAADSTDTVYESTDAGRTWKVLHQPSQTTQHH</sequence>
<dbReference type="SUPFAM" id="SSF110296">
    <property type="entry name" value="Oligoxyloglucan reducing end-specific cellobiohydrolase"/>
    <property type="match status" value="1"/>
</dbReference>
<dbReference type="InterPro" id="IPR058667">
    <property type="entry name" value="DUF6242_C"/>
</dbReference>
<comment type="caution">
    <text evidence="2">The sequence shown here is derived from an EMBL/GenBank/DDBJ whole genome shotgun (WGS) entry which is preliminary data.</text>
</comment>
<dbReference type="RefSeq" id="WP_079167340.1">
    <property type="nucleotide sequence ID" value="NZ_JBHXNM010000050.1"/>
</dbReference>
<feature type="domain" description="DUF6242" evidence="1">
    <location>
        <begin position="20"/>
        <end position="103"/>
    </location>
</feature>
<dbReference type="EMBL" id="JBHXPM010000025">
    <property type="protein sequence ID" value="MFD3959239.1"/>
    <property type="molecule type" value="Genomic_DNA"/>
</dbReference>
<proteinExistence type="predicted"/>
<dbReference type="Gene3D" id="2.130.10.10">
    <property type="entry name" value="YVTN repeat-like/Quinoprotein amine dehydrogenase"/>
    <property type="match status" value="1"/>
</dbReference>
<reference evidence="2 3" key="1">
    <citation type="submission" date="2024-09" db="EMBL/GenBank/DDBJ databases">
        <title>The Natural Products Discovery Center: Release of the First 8490 Sequenced Strains for Exploring Actinobacteria Biosynthetic Diversity.</title>
        <authorList>
            <person name="Kalkreuter E."/>
            <person name="Kautsar S.A."/>
            <person name="Yang D."/>
            <person name="Bader C.D."/>
            <person name="Teijaro C.N."/>
            <person name="Fluegel L."/>
            <person name="Davis C.M."/>
            <person name="Simpson J.R."/>
            <person name="Lauterbach L."/>
            <person name="Steele A.D."/>
            <person name="Gui C."/>
            <person name="Meng S."/>
            <person name="Li G."/>
            <person name="Viehrig K."/>
            <person name="Ye F."/>
            <person name="Su P."/>
            <person name="Kiefer A.F."/>
            <person name="Nichols A."/>
            <person name="Cepeda A.J."/>
            <person name="Yan W."/>
            <person name="Fan B."/>
            <person name="Jiang Y."/>
            <person name="Adhikari A."/>
            <person name="Zheng C.-J."/>
            <person name="Schuster L."/>
            <person name="Cowan T.M."/>
            <person name="Smanski M.J."/>
            <person name="Chevrette M.G."/>
            <person name="De Carvalho L.P.S."/>
            <person name="Shen B."/>
        </authorList>
    </citation>
    <scope>NUCLEOTIDE SEQUENCE [LARGE SCALE GENOMIC DNA]</scope>
    <source>
        <strain evidence="2 3">NPDC058584</strain>
    </source>
</reference>
<gene>
    <name evidence="2" type="ORF">ACFWR3_24575</name>
</gene>
<keyword evidence="3" id="KW-1185">Reference proteome</keyword>